<dbReference type="GO" id="GO:0140359">
    <property type="term" value="F:ABC-type transporter activity"/>
    <property type="evidence" value="ECO:0007669"/>
    <property type="project" value="InterPro"/>
</dbReference>
<gene>
    <name evidence="7" type="ORF">CLOSAC_30970</name>
</gene>
<name>A0A1S8N1T6_CLOSA</name>
<dbReference type="InterPro" id="IPR011527">
    <property type="entry name" value="ABC1_TM_dom"/>
</dbReference>
<dbReference type="EMBL" id="LZYZ01000006">
    <property type="protein sequence ID" value="OOM10476.1"/>
    <property type="molecule type" value="Genomic_DNA"/>
</dbReference>
<dbReference type="InterPro" id="IPR036640">
    <property type="entry name" value="ABC1_TM_sf"/>
</dbReference>
<feature type="transmembrane region" description="Helical" evidence="5">
    <location>
        <begin position="95"/>
        <end position="120"/>
    </location>
</feature>
<organism evidence="7 8">
    <name type="scientific">Clostridium saccharobutylicum</name>
    <dbReference type="NCBI Taxonomy" id="169679"/>
    <lineage>
        <taxon>Bacteria</taxon>
        <taxon>Bacillati</taxon>
        <taxon>Bacillota</taxon>
        <taxon>Clostridia</taxon>
        <taxon>Eubacteriales</taxon>
        <taxon>Clostridiaceae</taxon>
        <taxon>Clostridium</taxon>
    </lineage>
</organism>
<protein>
    <submittedName>
        <fullName evidence="7">Putative ABC transporter ATP-binding protein</fullName>
    </submittedName>
</protein>
<evidence type="ECO:0000256" key="5">
    <source>
        <dbReference type="SAM" id="Phobius"/>
    </source>
</evidence>
<comment type="subcellular location">
    <subcellularLocation>
        <location evidence="1">Cell membrane</location>
        <topology evidence="1">Multi-pass membrane protein</topology>
    </subcellularLocation>
</comment>
<dbReference type="Gene3D" id="1.20.1560.10">
    <property type="entry name" value="ABC transporter type 1, transmembrane domain"/>
    <property type="match status" value="1"/>
</dbReference>
<evidence type="ECO:0000256" key="1">
    <source>
        <dbReference type="ARBA" id="ARBA00004651"/>
    </source>
</evidence>
<dbReference type="Proteomes" id="UP000191154">
    <property type="component" value="Unassembled WGS sequence"/>
</dbReference>
<keyword evidence="7" id="KW-0547">Nucleotide-binding</keyword>
<dbReference type="RefSeq" id="WP_077866176.1">
    <property type="nucleotide sequence ID" value="NZ_LZYZ01000006.1"/>
</dbReference>
<evidence type="ECO:0000256" key="2">
    <source>
        <dbReference type="ARBA" id="ARBA00022692"/>
    </source>
</evidence>
<feature type="domain" description="ABC transmembrane type-1" evidence="6">
    <location>
        <begin position="55"/>
        <end position="137"/>
    </location>
</feature>
<comment type="caution">
    <text evidence="7">The sequence shown here is derived from an EMBL/GenBank/DDBJ whole genome shotgun (WGS) entry which is preliminary data.</text>
</comment>
<evidence type="ECO:0000313" key="8">
    <source>
        <dbReference type="Proteomes" id="UP000191154"/>
    </source>
</evidence>
<feature type="transmembrane region" description="Helical" evidence="5">
    <location>
        <begin position="54"/>
        <end position="75"/>
    </location>
</feature>
<proteinExistence type="predicted"/>
<keyword evidence="7" id="KW-0067">ATP-binding</keyword>
<evidence type="ECO:0000256" key="3">
    <source>
        <dbReference type="ARBA" id="ARBA00022989"/>
    </source>
</evidence>
<evidence type="ECO:0000256" key="4">
    <source>
        <dbReference type="ARBA" id="ARBA00023136"/>
    </source>
</evidence>
<evidence type="ECO:0000313" key="7">
    <source>
        <dbReference type="EMBL" id="OOM10476.1"/>
    </source>
</evidence>
<keyword evidence="3 5" id="KW-1133">Transmembrane helix</keyword>
<dbReference type="SUPFAM" id="SSF90123">
    <property type="entry name" value="ABC transporter transmembrane region"/>
    <property type="match status" value="1"/>
</dbReference>
<dbReference type="GO" id="GO:0005524">
    <property type="term" value="F:ATP binding"/>
    <property type="evidence" value="ECO:0007669"/>
    <property type="project" value="UniProtKB-KW"/>
</dbReference>
<accession>A0A1S8N1T6</accession>
<dbReference type="GO" id="GO:0005886">
    <property type="term" value="C:plasma membrane"/>
    <property type="evidence" value="ECO:0007669"/>
    <property type="project" value="UniProtKB-SubCell"/>
</dbReference>
<dbReference type="AlphaFoldDB" id="A0A1S8N1T6"/>
<dbReference type="PROSITE" id="PS50929">
    <property type="entry name" value="ABC_TM1F"/>
    <property type="match status" value="1"/>
</dbReference>
<keyword evidence="4 5" id="KW-0472">Membrane</keyword>
<reference evidence="7 8" key="1">
    <citation type="submission" date="2016-05" db="EMBL/GenBank/DDBJ databases">
        <title>Microbial solvent formation.</title>
        <authorList>
            <person name="Poehlein A."/>
            <person name="Montoya Solano J.D."/>
            <person name="Flitsch S."/>
            <person name="Krabben P."/>
            <person name="Duerre P."/>
            <person name="Daniel R."/>
        </authorList>
    </citation>
    <scope>NUCLEOTIDE SEQUENCE [LARGE SCALE GENOMIC DNA]</scope>
    <source>
        <strain evidence="7 8">L1-8</strain>
    </source>
</reference>
<keyword evidence="2 5" id="KW-0812">Transmembrane</keyword>
<sequence length="149" mass="17333">MTQKFSESEVKVPSIGGRRMGAVRNRFAPTEKPKNTKDTLMRIIKIYMRWEKTIFAAMLLTILSSIISVAIPYFIGKTFNTFKIETRTVDTNILIYLLIVIVCLHVANWLISCFSGVIMFKVFQKIVFAICTEFFEKRQKLPKDNIIKW</sequence>
<evidence type="ECO:0000259" key="6">
    <source>
        <dbReference type="PROSITE" id="PS50929"/>
    </source>
</evidence>